<keyword evidence="2" id="KW-0378">Hydrolase</keyword>
<reference evidence="2 3" key="1">
    <citation type="submission" date="2024-02" db="EMBL/GenBank/DDBJ databases">
        <title>Genome analysis and characterization of Microbaculum marinisediminis sp. nov., isolated from marine sediment.</title>
        <authorList>
            <person name="Du Z.-J."/>
            <person name="Ye Y.-Q."/>
            <person name="Zhang Z.-R."/>
            <person name="Yuan S.-M."/>
            <person name="Zhang X.-Y."/>
        </authorList>
    </citation>
    <scope>NUCLEOTIDE SEQUENCE [LARGE SCALE GENOMIC DNA]</scope>
    <source>
        <strain evidence="2 3">SDUM1044001</strain>
    </source>
</reference>
<dbReference type="EC" id="3.1.-.-" evidence="2"/>
<evidence type="ECO:0000313" key="2">
    <source>
        <dbReference type="EMBL" id="MEJ8574306.1"/>
    </source>
</evidence>
<dbReference type="Proteomes" id="UP001378188">
    <property type="component" value="Unassembled WGS sequence"/>
</dbReference>
<dbReference type="SUPFAM" id="SSF53474">
    <property type="entry name" value="alpha/beta-Hydrolases"/>
    <property type="match status" value="1"/>
</dbReference>
<dbReference type="GO" id="GO:0016787">
    <property type="term" value="F:hydrolase activity"/>
    <property type="evidence" value="ECO:0007669"/>
    <property type="project" value="UniProtKB-KW"/>
</dbReference>
<accession>A0AAW9RX48</accession>
<dbReference type="InterPro" id="IPR051049">
    <property type="entry name" value="Dienelactone_hydrolase-like"/>
</dbReference>
<organism evidence="2 3">
    <name type="scientific">Microbaculum marinum</name>
    <dbReference type="NCBI Taxonomy" id="1764581"/>
    <lineage>
        <taxon>Bacteria</taxon>
        <taxon>Pseudomonadati</taxon>
        <taxon>Pseudomonadota</taxon>
        <taxon>Alphaproteobacteria</taxon>
        <taxon>Hyphomicrobiales</taxon>
        <taxon>Tepidamorphaceae</taxon>
        <taxon>Microbaculum</taxon>
    </lineage>
</organism>
<protein>
    <submittedName>
        <fullName evidence="2">Dienelactone hydrolase family protein</fullName>
        <ecNumber evidence="2">3.1.-.-</ecNumber>
    </submittedName>
</protein>
<dbReference type="Gene3D" id="3.40.50.1820">
    <property type="entry name" value="alpha/beta hydrolase"/>
    <property type="match status" value="1"/>
</dbReference>
<dbReference type="EMBL" id="JAZHOF010000011">
    <property type="protein sequence ID" value="MEJ8574306.1"/>
    <property type="molecule type" value="Genomic_DNA"/>
</dbReference>
<name>A0AAW9RX48_9HYPH</name>
<dbReference type="Pfam" id="PF01738">
    <property type="entry name" value="DLH"/>
    <property type="match status" value="1"/>
</dbReference>
<proteinExistence type="predicted"/>
<evidence type="ECO:0000313" key="3">
    <source>
        <dbReference type="Proteomes" id="UP001378188"/>
    </source>
</evidence>
<dbReference type="RefSeq" id="WP_340332006.1">
    <property type="nucleotide sequence ID" value="NZ_JAZHOF010000011.1"/>
</dbReference>
<dbReference type="PANTHER" id="PTHR46623:SF6">
    <property type="entry name" value="ALPHA_BETA-HYDROLASES SUPERFAMILY PROTEIN"/>
    <property type="match status" value="1"/>
</dbReference>
<evidence type="ECO:0000259" key="1">
    <source>
        <dbReference type="Pfam" id="PF01738"/>
    </source>
</evidence>
<dbReference type="InterPro" id="IPR002925">
    <property type="entry name" value="Dienelactn_hydro"/>
</dbReference>
<gene>
    <name evidence="2" type="ORF">V3328_22670</name>
</gene>
<dbReference type="AlphaFoldDB" id="A0AAW9RX48"/>
<comment type="caution">
    <text evidence="2">The sequence shown here is derived from an EMBL/GenBank/DDBJ whole genome shotgun (WGS) entry which is preliminary data.</text>
</comment>
<keyword evidence="3" id="KW-1185">Reference proteome</keyword>
<dbReference type="PANTHER" id="PTHR46623">
    <property type="entry name" value="CARBOXYMETHYLENEBUTENOLIDASE-RELATED"/>
    <property type="match status" value="1"/>
</dbReference>
<sequence length="223" mass="23635">MGQMTTLTAADGFELGAYRAEPEGSPRGGLVVVQEIFGVNSHIRSICDRYAALGYATIAPAVFDRIQPGFECGYSPEEVAEARKFIGMADFDDMLRDTQAAIDALAGAGKIGLVGYCLGGSIAFLAAARLTGLSAAVGYYGSKVATNADETPKVPTQMHFGEQDQGIPMSDVETVIARRPDVDVHVYPAGHGFACDERASFDAASTMIATGRTLRWFDEHLAG</sequence>
<dbReference type="InterPro" id="IPR029058">
    <property type="entry name" value="AB_hydrolase_fold"/>
</dbReference>
<feature type="domain" description="Dienelactone hydrolase" evidence="1">
    <location>
        <begin position="16"/>
        <end position="220"/>
    </location>
</feature>